<evidence type="ECO:0000256" key="2">
    <source>
        <dbReference type="ARBA" id="ARBA00022692"/>
    </source>
</evidence>
<dbReference type="InterPro" id="IPR050598">
    <property type="entry name" value="AminoAcid_Transporter"/>
</dbReference>
<evidence type="ECO:0000313" key="6">
    <source>
        <dbReference type="EMBL" id="KAJ8303211.1"/>
    </source>
</evidence>
<evidence type="ECO:0000256" key="4">
    <source>
        <dbReference type="ARBA" id="ARBA00023136"/>
    </source>
</evidence>
<keyword evidence="2 5" id="KW-0812">Transmembrane</keyword>
<dbReference type="EMBL" id="JARBDR010000917">
    <property type="protein sequence ID" value="KAJ8303211.1"/>
    <property type="molecule type" value="Genomic_DNA"/>
</dbReference>
<evidence type="ECO:0008006" key="8">
    <source>
        <dbReference type="Google" id="ProtNLM"/>
    </source>
</evidence>
<reference evidence="6 7" key="1">
    <citation type="submission" date="2022-12" db="EMBL/GenBank/DDBJ databases">
        <title>Chromosome-level genome of Tegillarca granosa.</title>
        <authorList>
            <person name="Kim J."/>
        </authorList>
    </citation>
    <scope>NUCLEOTIDE SEQUENCE [LARGE SCALE GENOMIC DNA]</scope>
    <source>
        <strain evidence="6">Teg-2019</strain>
        <tissue evidence="6">Adductor muscle</tissue>
    </source>
</reference>
<feature type="transmembrane region" description="Helical" evidence="5">
    <location>
        <begin position="64"/>
        <end position="86"/>
    </location>
</feature>
<dbReference type="InterPro" id="IPR002293">
    <property type="entry name" value="AA/rel_permease1"/>
</dbReference>
<keyword evidence="3 5" id="KW-1133">Transmembrane helix</keyword>
<protein>
    <recommendedName>
        <fullName evidence="8">Amino acid transporter</fullName>
    </recommendedName>
</protein>
<keyword evidence="7" id="KW-1185">Reference proteome</keyword>
<evidence type="ECO:0000313" key="7">
    <source>
        <dbReference type="Proteomes" id="UP001217089"/>
    </source>
</evidence>
<dbReference type="PANTHER" id="PTHR11785">
    <property type="entry name" value="AMINO ACID TRANSPORTER"/>
    <property type="match status" value="1"/>
</dbReference>
<dbReference type="Gene3D" id="1.20.1740.10">
    <property type="entry name" value="Amino acid/polyamine transporter I"/>
    <property type="match status" value="1"/>
</dbReference>
<name>A0ABQ9EFK9_TEGGR</name>
<evidence type="ECO:0000256" key="3">
    <source>
        <dbReference type="ARBA" id="ARBA00022989"/>
    </source>
</evidence>
<proteinExistence type="predicted"/>
<comment type="subcellular location">
    <subcellularLocation>
        <location evidence="1">Membrane</location>
        <topology evidence="1">Multi-pass membrane protein</topology>
    </subcellularLocation>
</comment>
<accession>A0ABQ9EFK9</accession>
<organism evidence="6 7">
    <name type="scientific">Tegillarca granosa</name>
    <name type="common">Malaysian cockle</name>
    <name type="synonym">Anadara granosa</name>
    <dbReference type="NCBI Taxonomy" id="220873"/>
    <lineage>
        <taxon>Eukaryota</taxon>
        <taxon>Metazoa</taxon>
        <taxon>Spiralia</taxon>
        <taxon>Lophotrochozoa</taxon>
        <taxon>Mollusca</taxon>
        <taxon>Bivalvia</taxon>
        <taxon>Autobranchia</taxon>
        <taxon>Pteriomorphia</taxon>
        <taxon>Arcoida</taxon>
        <taxon>Arcoidea</taxon>
        <taxon>Arcidae</taxon>
        <taxon>Tegillarca</taxon>
    </lineage>
</organism>
<keyword evidence="4 5" id="KW-0472">Membrane</keyword>
<feature type="transmembrane region" description="Helical" evidence="5">
    <location>
        <begin position="34"/>
        <end position="52"/>
    </location>
</feature>
<sequence length="166" mass="18353">MYDVSMWVASQSNNFGKQQEKDYNKNWEKRLKEIGIAWGGSLIMQTVIGIFTSPKAVMDGAGSVALTLIIWGGCGIFTMLAALCFVELQMFVRRDGCEYGYIHKAFGPLPAFVYTWMRMSVAEPITTAVFAVAFGNYISDAIADACGPPKVLRMLLPVLVIRMFAS</sequence>
<evidence type="ECO:0000256" key="5">
    <source>
        <dbReference type="SAM" id="Phobius"/>
    </source>
</evidence>
<gene>
    <name evidence="6" type="ORF">KUTeg_019607</name>
</gene>
<comment type="caution">
    <text evidence="6">The sequence shown here is derived from an EMBL/GenBank/DDBJ whole genome shotgun (WGS) entry which is preliminary data.</text>
</comment>
<evidence type="ECO:0000256" key="1">
    <source>
        <dbReference type="ARBA" id="ARBA00004141"/>
    </source>
</evidence>
<dbReference type="Pfam" id="PF13520">
    <property type="entry name" value="AA_permease_2"/>
    <property type="match status" value="1"/>
</dbReference>
<dbReference type="PANTHER" id="PTHR11785:SF512">
    <property type="entry name" value="SOBREMESA, ISOFORM B"/>
    <property type="match status" value="1"/>
</dbReference>
<dbReference type="Proteomes" id="UP001217089">
    <property type="component" value="Unassembled WGS sequence"/>
</dbReference>